<dbReference type="Pfam" id="PF00196">
    <property type="entry name" value="GerE"/>
    <property type="match status" value="1"/>
</dbReference>
<protein>
    <submittedName>
        <fullName evidence="8">Response regulator</fullName>
    </submittedName>
</protein>
<dbReference type="GO" id="GO:0003677">
    <property type="term" value="F:DNA binding"/>
    <property type="evidence" value="ECO:0007669"/>
    <property type="project" value="UniProtKB-KW"/>
</dbReference>
<dbReference type="Pfam" id="PF00072">
    <property type="entry name" value="Response_reg"/>
    <property type="match status" value="1"/>
</dbReference>
<comment type="caution">
    <text evidence="8">The sequence shown here is derived from an EMBL/GenBank/DDBJ whole genome shotgun (WGS) entry which is preliminary data.</text>
</comment>
<dbReference type="OrthoDB" id="9816469at2"/>
<dbReference type="EMBL" id="WIXJ01000001">
    <property type="protein sequence ID" value="MQY50635.1"/>
    <property type="molecule type" value="Genomic_DNA"/>
</dbReference>
<dbReference type="GO" id="GO:0000160">
    <property type="term" value="P:phosphorelay signal transduction system"/>
    <property type="evidence" value="ECO:0007669"/>
    <property type="project" value="InterPro"/>
</dbReference>
<keyword evidence="2" id="KW-0805">Transcription regulation</keyword>
<proteinExistence type="predicted"/>
<dbReference type="SMART" id="SM00448">
    <property type="entry name" value="REC"/>
    <property type="match status" value="1"/>
</dbReference>
<evidence type="ECO:0000256" key="3">
    <source>
        <dbReference type="ARBA" id="ARBA00023125"/>
    </source>
</evidence>
<sequence>MTTRVLLADDHHLVRAGIASLLRDAGGVDIVGEAANGQEAVRLTGELQPDLLLIDLSMPGMSGLEAISIINEAQPKVRVIVLSMHISEEYVLRVFLQGAAGYLLKDSAPEELPLAIAAVMRGDLWLSATVSKMVVAGYLDPATLLDKSDGLTPRQRQVLKMIAQGKTTKAISSDLSLSVKTIETYRAQIMERLDIHDLAGLVRYAIRQGITPL</sequence>
<organism evidence="8 9">
    <name type="scientific">Rhodocyclus tenuis</name>
    <name type="common">Rhodospirillum tenue</name>
    <dbReference type="NCBI Taxonomy" id="1066"/>
    <lineage>
        <taxon>Bacteria</taxon>
        <taxon>Pseudomonadati</taxon>
        <taxon>Pseudomonadota</taxon>
        <taxon>Betaproteobacteria</taxon>
        <taxon>Rhodocyclales</taxon>
        <taxon>Rhodocyclaceae</taxon>
        <taxon>Rhodocyclus</taxon>
    </lineage>
</organism>
<dbReference type="SMART" id="SM00421">
    <property type="entry name" value="HTH_LUXR"/>
    <property type="match status" value="1"/>
</dbReference>
<dbReference type="InterPro" id="IPR000792">
    <property type="entry name" value="Tscrpt_reg_LuxR_C"/>
</dbReference>
<dbReference type="InterPro" id="IPR011006">
    <property type="entry name" value="CheY-like_superfamily"/>
</dbReference>
<evidence type="ECO:0000256" key="2">
    <source>
        <dbReference type="ARBA" id="ARBA00023015"/>
    </source>
</evidence>
<dbReference type="PANTHER" id="PTHR43214">
    <property type="entry name" value="TWO-COMPONENT RESPONSE REGULATOR"/>
    <property type="match status" value="1"/>
</dbReference>
<dbReference type="GO" id="GO:0006355">
    <property type="term" value="P:regulation of DNA-templated transcription"/>
    <property type="evidence" value="ECO:0007669"/>
    <property type="project" value="InterPro"/>
</dbReference>
<keyword evidence="1 5" id="KW-0597">Phosphoprotein</keyword>
<dbReference type="SUPFAM" id="SSF46894">
    <property type="entry name" value="C-terminal effector domain of the bipartite response regulators"/>
    <property type="match status" value="1"/>
</dbReference>
<dbReference type="InterPro" id="IPR039420">
    <property type="entry name" value="WalR-like"/>
</dbReference>
<evidence type="ECO:0000259" key="7">
    <source>
        <dbReference type="PROSITE" id="PS50110"/>
    </source>
</evidence>
<accession>A0A6L5JTB5</accession>
<reference evidence="8 9" key="1">
    <citation type="submission" date="2019-10" db="EMBL/GenBank/DDBJ databases">
        <title>Whole-genome sequence of the purple nonsulfur photosynthetic bacterium Rhodocyclus tenuis.</title>
        <authorList>
            <person name="Kyndt J.A."/>
            <person name="Meyer T.E."/>
        </authorList>
    </citation>
    <scope>NUCLEOTIDE SEQUENCE [LARGE SCALE GENOMIC DNA]</scope>
    <source>
        <strain evidence="8 9">DSM 110</strain>
    </source>
</reference>
<evidence type="ECO:0000259" key="6">
    <source>
        <dbReference type="PROSITE" id="PS50043"/>
    </source>
</evidence>
<dbReference type="InterPro" id="IPR058245">
    <property type="entry name" value="NreC/VraR/RcsB-like_REC"/>
</dbReference>
<gene>
    <name evidence="8" type="ORF">GHK24_02425</name>
</gene>
<dbReference type="CDD" id="cd17535">
    <property type="entry name" value="REC_NarL-like"/>
    <property type="match status" value="1"/>
</dbReference>
<dbReference type="PRINTS" id="PR00038">
    <property type="entry name" value="HTHLUXR"/>
</dbReference>
<dbReference type="PROSITE" id="PS50043">
    <property type="entry name" value="HTH_LUXR_2"/>
    <property type="match status" value="1"/>
</dbReference>
<dbReference type="AlphaFoldDB" id="A0A6L5JTB5"/>
<evidence type="ECO:0000313" key="8">
    <source>
        <dbReference type="EMBL" id="MQY50635.1"/>
    </source>
</evidence>
<keyword evidence="4" id="KW-0804">Transcription</keyword>
<feature type="domain" description="Response regulatory" evidence="7">
    <location>
        <begin position="4"/>
        <end position="120"/>
    </location>
</feature>
<dbReference type="Proteomes" id="UP000480275">
    <property type="component" value="Unassembled WGS sequence"/>
</dbReference>
<dbReference type="CDD" id="cd06170">
    <property type="entry name" value="LuxR_C_like"/>
    <property type="match status" value="1"/>
</dbReference>
<feature type="domain" description="HTH luxR-type" evidence="6">
    <location>
        <begin position="144"/>
        <end position="209"/>
    </location>
</feature>
<evidence type="ECO:0000256" key="1">
    <source>
        <dbReference type="ARBA" id="ARBA00022553"/>
    </source>
</evidence>
<dbReference type="Gene3D" id="3.40.50.2300">
    <property type="match status" value="1"/>
</dbReference>
<evidence type="ECO:0000313" key="9">
    <source>
        <dbReference type="Proteomes" id="UP000480275"/>
    </source>
</evidence>
<evidence type="ECO:0000256" key="5">
    <source>
        <dbReference type="PROSITE-ProRule" id="PRU00169"/>
    </source>
</evidence>
<dbReference type="SUPFAM" id="SSF52172">
    <property type="entry name" value="CheY-like"/>
    <property type="match status" value="1"/>
</dbReference>
<dbReference type="PANTHER" id="PTHR43214:SF41">
    <property type="entry name" value="NITRATE_NITRITE RESPONSE REGULATOR PROTEIN NARP"/>
    <property type="match status" value="1"/>
</dbReference>
<keyword evidence="3" id="KW-0238">DNA-binding</keyword>
<dbReference type="InterPro" id="IPR016032">
    <property type="entry name" value="Sig_transdc_resp-reg_C-effctor"/>
</dbReference>
<feature type="modified residue" description="4-aspartylphosphate" evidence="5">
    <location>
        <position position="55"/>
    </location>
</feature>
<dbReference type="InterPro" id="IPR001789">
    <property type="entry name" value="Sig_transdc_resp-reg_receiver"/>
</dbReference>
<dbReference type="PROSITE" id="PS50110">
    <property type="entry name" value="RESPONSE_REGULATORY"/>
    <property type="match status" value="1"/>
</dbReference>
<name>A0A6L5JTB5_RHOTE</name>
<evidence type="ECO:0000256" key="4">
    <source>
        <dbReference type="ARBA" id="ARBA00023163"/>
    </source>
</evidence>